<evidence type="ECO:0000313" key="3">
    <source>
        <dbReference type="EMBL" id="UYV96941.1"/>
    </source>
</evidence>
<evidence type="ECO:0000259" key="2">
    <source>
        <dbReference type="PROSITE" id="PS50937"/>
    </source>
</evidence>
<dbReference type="EMBL" id="CP101185">
    <property type="protein sequence ID" value="UYV96941.1"/>
    <property type="molecule type" value="Genomic_DNA"/>
</dbReference>
<dbReference type="SUPFAM" id="SSF46955">
    <property type="entry name" value="Putative DNA-binding domain"/>
    <property type="match status" value="1"/>
</dbReference>
<organism evidence="3 4">
    <name type="scientific">Paenarthrobacter ureafaciens</name>
    <dbReference type="NCBI Taxonomy" id="37931"/>
    <lineage>
        <taxon>Bacteria</taxon>
        <taxon>Bacillati</taxon>
        <taxon>Actinomycetota</taxon>
        <taxon>Actinomycetes</taxon>
        <taxon>Micrococcales</taxon>
        <taxon>Micrococcaceae</taxon>
        <taxon>Paenarthrobacter</taxon>
    </lineage>
</organism>
<dbReference type="SMART" id="SM00422">
    <property type="entry name" value="HTH_MERR"/>
    <property type="match status" value="1"/>
</dbReference>
<dbReference type="Pfam" id="PF13411">
    <property type="entry name" value="MerR_1"/>
    <property type="match status" value="1"/>
</dbReference>
<dbReference type="GO" id="GO:0003677">
    <property type="term" value="F:DNA binding"/>
    <property type="evidence" value="ECO:0007669"/>
    <property type="project" value="UniProtKB-KW"/>
</dbReference>
<dbReference type="InterPro" id="IPR047057">
    <property type="entry name" value="MerR_fam"/>
</dbReference>
<keyword evidence="4" id="KW-1185">Reference proteome</keyword>
<evidence type="ECO:0000256" key="1">
    <source>
        <dbReference type="ARBA" id="ARBA00023125"/>
    </source>
</evidence>
<dbReference type="PANTHER" id="PTHR30204:SF98">
    <property type="entry name" value="HTH-TYPE TRANSCRIPTIONAL REGULATOR ADHR"/>
    <property type="match status" value="1"/>
</dbReference>
<dbReference type="RefSeq" id="WP_069696526.1">
    <property type="nucleotide sequence ID" value="NZ_CP043010.1"/>
</dbReference>
<sequence>MSTQIDRKQSYTIKEAAVLSGLTDSTLRYYETIGLIPHVTRDASSKYRVYSEDDINYIVSIACLSATGMSIDDMKEYLSNVERGEGAAPDQIKLLDEQNRRLAEEERNLKLRRHYLQTKADYWRAVQNKDLDQAAKVSEKAIAIAKEVKESRTTI</sequence>
<gene>
    <name evidence="3" type="ORF">NL394_18115</name>
</gene>
<dbReference type="InterPro" id="IPR009061">
    <property type="entry name" value="DNA-bd_dom_put_sf"/>
</dbReference>
<evidence type="ECO:0000313" key="4">
    <source>
        <dbReference type="Proteomes" id="UP001163293"/>
    </source>
</evidence>
<dbReference type="PANTHER" id="PTHR30204">
    <property type="entry name" value="REDOX-CYCLING DRUG-SENSING TRANSCRIPTIONAL ACTIVATOR SOXR"/>
    <property type="match status" value="1"/>
</dbReference>
<dbReference type="InterPro" id="IPR000551">
    <property type="entry name" value="MerR-type_HTH_dom"/>
</dbReference>
<reference evidence="3" key="1">
    <citation type="submission" date="2022-07" db="EMBL/GenBank/DDBJ databases">
        <authorList>
            <person name="Wu T."/>
        </authorList>
    </citation>
    <scope>NUCLEOTIDE SEQUENCE</scope>
    <source>
        <strain evidence="3">SD-1</strain>
    </source>
</reference>
<accession>A0AAX3EG67</accession>
<keyword evidence="1" id="KW-0238">DNA-binding</keyword>
<protein>
    <submittedName>
        <fullName evidence="3">MerR family transcriptional regulator</fullName>
    </submittedName>
</protein>
<dbReference type="GO" id="GO:0003700">
    <property type="term" value="F:DNA-binding transcription factor activity"/>
    <property type="evidence" value="ECO:0007669"/>
    <property type="project" value="InterPro"/>
</dbReference>
<proteinExistence type="predicted"/>
<name>A0AAX3EG67_PAEUR</name>
<dbReference type="Proteomes" id="UP001163293">
    <property type="component" value="Chromosome"/>
</dbReference>
<dbReference type="CDD" id="cd01109">
    <property type="entry name" value="HTH_YyaN"/>
    <property type="match status" value="1"/>
</dbReference>
<feature type="domain" description="HTH merR-type" evidence="2">
    <location>
        <begin position="10"/>
        <end position="80"/>
    </location>
</feature>
<dbReference type="AlphaFoldDB" id="A0AAX3EG67"/>
<dbReference type="Gene3D" id="1.10.1660.10">
    <property type="match status" value="1"/>
</dbReference>
<dbReference type="PROSITE" id="PS50937">
    <property type="entry name" value="HTH_MERR_2"/>
    <property type="match status" value="1"/>
</dbReference>